<protein>
    <submittedName>
        <fullName evidence="4">Calvin cycle protein CP12</fullName>
    </submittedName>
</protein>
<dbReference type="EMBL" id="CP151504">
    <property type="protein sequence ID" value="WZN61365.1"/>
    <property type="molecule type" value="Genomic_DNA"/>
</dbReference>
<evidence type="ECO:0000259" key="2">
    <source>
        <dbReference type="SMART" id="SM01093"/>
    </source>
</evidence>
<evidence type="ECO:0000313" key="3">
    <source>
        <dbReference type="EMBL" id="CAE0188040.1"/>
    </source>
</evidence>
<dbReference type="Pfam" id="PF02672">
    <property type="entry name" value="CP12"/>
    <property type="match status" value="1"/>
</dbReference>
<dbReference type="PANTHER" id="PTHR33921">
    <property type="entry name" value="CALVIN CYCLE PROTEIN CP12-2, CHLOROPLASTIC"/>
    <property type="match status" value="1"/>
</dbReference>
<evidence type="ECO:0000313" key="4">
    <source>
        <dbReference type="EMBL" id="WZN61365.1"/>
    </source>
</evidence>
<gene>
    <name evidence="3" type="ORF">CROS1456_LOCUS1108</name>
    <name evidence="4" type="ORF">HKI87_04g29000</name>
</gene>
<feature type="disulfide bond" evidence="1">
    <location>
        <begin position="61"/>
        <end position="70"/>
    </location>
</feature>
<reference evidence="4 5" key="2">
    <citation type="submission" date="2024-03" db="EMBL/GenBank/DDBJ databases">
        <title>Complete genome sequence of the green alga Chloropicon roscoffensis RCC1871.</title>
        <authorList>
            <person name="Lemieux C."/>
            <person name="Pombert J.-F."/>
            <person name="Otis C."/>
            <person name="Turmel M."/>
        </authorList>
    </citation>
    <scope>NUCLEOTIDE SEQUENCE [LARGE SCALE GENOMIC DNA]</scope>
    <source>
        <strain evidence="4 5">RCC1871</strain>
    </source>
</reference>
<sequence>MNAARVTSTRATAMRAARSLPSPAMRLARRAVSRRTVSIRSKADELSDVLADAIDEAKEACAEDPKKADCAVAWDNVEEISAEISHKKAAKKTDPLEEFCDDNPEADECRVYED</sequence>
<organism evidence="3">
    <name type="scientific">Chloropicon roscoffensis</name>
    <dbReference type="NCBI Taxonomy" id="1461544"/>
    <lineage>
        <taxon>Eukaryota</taxon>
        <taxon>Viridiplantae</taxon>
        <taxon>Chlorophyta</taxon>
        <taxon>Chloropicophyceae</taxon>
        <taxon>Chloropicales</taxon>
        <taxon>Chloropicaceae</taxon>
        <taxon>Chloropicon</taxon>
    </lineage>
</organism>
<feature type="domain" description="CP12" evidence="2">
    <location>
        <begin position="46"/>
        <end position="114"/>
    </location>
</feature>
<evidence type="ECO:0000313" key="5">
    <source>
        <dbReference type="Proteomes" id="UP001472866"/>
    </source>
</evidence>
<dbReference type="GO" id="GO:0009507">
    <property type="term" value="C:chloroplast"/>
    <property type="evidence" value="ECO:0007669"/>
    <property type="project" value="TreeGrafter"/>
</dbReference>
<accession>A0A7S3C946</accession>
<dbReference type="InterPro" id="IPR003823">
    <property type="entry name" value="CP12_dom"/>
</dbReference>
<dbReference type="EMBL" id="HBHZ01001401">
    <property type="protein sequence ID" value="CAE0188040.1"/>
    <property type="molecule type" value="Transcribed_RNA"/>
</dbReference>
<dbReference type="PANTHER" id="PTHR33921:SF15">
    <property type="entry name" value="CALVIN CYCLE PROTEIN CP12-2, CHLOROPLASTIC"/>
    <property type="match status" value="1"/>
</dbReference>
<keyword evidence="1" id="KW-1015">Disulfide bond</keyword>
<evidence type="ECO:0000256" key="1">
    <source>
        <dbReference type="PIRSR" id="PIRSR639314-50"/>
    </source>
</evidence>
<proteinExistence type="predicted"/>
<name>A0A7S3C946_9CHLO</name>
<dbReference type="SMART" id="SM01093">
    <property type="entry name" value="CP12"/>
    <property type="match status" value="1"/>
</dbReference>
<reference evidence="3" key="1">
    <citation type="submission" date="2021-01" db="EMBL/GenBank/DDBJ databases">
        <authorList>
            <person name="Corre E."/>
            <person name="Pelletier E."/>
            <person name="Niang G."/>
            <person name="Scheremetjew M."/>
            <person name="Finn R."/>
            <person name="Kale V."/>
            <person name="Holt S."/>
            <person name="Cochrane G."/>
            <person name="Meng A."/>
            <person name="Brown T."/>
            <person name="Cohen L."/>
        </authorList>
    </citation>
    <scope>NUCLEOTIDE SEQUENCE</scope>
    <source>
        <strain evidence="3">RCC1871</strain>
    </source>
</reference>
<dbReference type="AlphaFoldDB" id="A0A7S3C946"/>
<dbReference type="Proteomes" id="UP001472866">
    <property type="component" value="Chromosome 04"/>
</dbReference>
<dbReference type="GO" id="GO:0080153">
    <property type="term" value="P:negative regulation of reductive pentose-phosphate cycle"/>
    <property type="evidence" value="ECO:0007669"/>
    <property type="project" value="TreeGrafter"/>
</dbReference>
<dbReference type="InterPro" id="IPR039314">
    <property type="entry name" value="CP12-like"/>
</dbReference>
<feature type="disulfide bond" evidence="1">
    <location>
        <begin position="100"/>
        <end position="109"/>
    </location>
</feature>
<keyword evidence="5" id="KW-1185">Reference proteome</keyword>